<protein>
    <recommendedName>
        <fullName evidence="3">Glutamate/phenylalanine/leucine/valine/L-tryptophan dehydrogenase C-terminal domain-containing protein</fullName>
    </recommendedName>
</protein>
<name>A0A6C0J9S4_9ZZZZ</name>
<sequence length="411" mass="46626">MNLYNLVLEQFNDALEKTTYSNDIRKYLSEPKHEIITNFPARMDSGDIEMFKGYRVQHNNTLGPYKGGIRFSLDVHLNEVKSLALWMTIKCAIQDLPYGGAKGGVKIDPYKYSKNELMKISKGYVVSMNKYFGEDKDIPAPDMGTNSQIMDWMVDAYQKKGQTHTNSVFTGKSIECGGSKGRTAATGFGVVECIKLWSLHNNFNLSGKTYIIQGFGNVGSHTAILLSKLGMTCIGVADHTRCLMSNEGFNVFKLQNHCKDKHNLMEYEFGEEIDKKDFFSIECDIIIPAAKELEIGIEEATNIKCRLIVEAANGPVDRDAEKILKTKNIEIIPDILANSGGVVVSYYEWLQNRRCEYWSEEEVLGKLTLKMKDTFNKLYLEARDKNISIREACYIYAYKKLESVLLKKQAF</sequence>
<dbReference type="PROSITE" id="PS00074">
    <property type="entry name" value="GLFV_DEHYDROGENASE"/>
    <property type="match status" value="1"/>
</dbReference>
<dbReference type="SMART" id="SM00839">
    <property type="entry name" value="ELFV_dehydrog"/>
    <property type="match status" value="1"/>
</dbReference>
<dbReference type="PANTHER" id="PTHR11606:SF13">
    <property type="entry name" value="GLUTAMATE DEHYDROGENASE 1, MITOCHONDRIAL"/>
    <property type="match status" value="1"/>
</dbReference>
<dbReference type="InterPro" id="IPR006095">
    <property type="entry name" value="Glu/Leu/Phe/Val/Trp_DH"/>
</dbReference>
<dbReference type="EMBL" id="MN740337">
    <property type="protein sequence ID" value="QHU01287.1"/>
    <property type="molecule type" value="Genomic_DNA"/>
</dbReference>
<dbReference type="GO" id="GO:0004352">
    <property type="term" value="F:glutamate dehydrogenase (NAD+) activity"/>
    <property type="evidence" value="ECO:0007669"/>
    <property type="project" value="TreeGrafter"/>
</dbReference>
<dbReference type="InterPro" id="IPR006097">
    <property type="entry name" value="Glu/Leu/Phe/Val/Trp_DH_dimer"/>
</dbReference>
<proteinExistence type="inferred from homology"/>
<dbReference type="Pfam" id="PF00208">
    <property type="entry name" value="ELFV_dehydrog"/>
    <property type="match status" value="1"/>
</dbReference>
<feature type="domain" description="Glutamate/phenylalanine/leucine/valine/L-tryptophan dehydrogenase C-terminal" evidence="3">
    <location>
        <begin position="179"/>
        <end position="407"/>
    </location>
</feature>
<comment type="similarity">
    <text evidence="1">Belongs to the Glu/Leu/Phe/Val dehydrogenases family.</text>
</comment>
<dbReference type="InterPro" id="IPR033922">
    <property type="entry name" value="NAD_bind_Glu_DH"/>
</dbReference>
<evidence type="ECO:0000313" key="4">
    <source>
        <dbReference type="EMBL" id="QHU01287.1"/>
    </source>
</evidence>
<dbReference type="SUPFAM" id="SSF51735">
    <property type="entry name" value="NAD(P)-binding Rossmann-fold domains"/>
    <property type="match status" value="1"/>
</dbReference>
<dbReference type="PRINTS" id="PR00082">
    <property type="entry name" value="GLFDHDRGNASE"/>
</dbReference>
<dbReference type="PANTHER" id="PTHR11606">
    <property type="entry name" value="GLUTAMATE DEHYDROGENASE"/>
    <property type="match status" value="1"/>
</dbReference>
<dbReference type="InterPro" id="IPR033524">
    <property type="entry name" value="Glu/Leu/Phe/Val_DH_AS"/>
</dbReference>
<dbReference type="InterPro" id="IPR046346">
    <property type="entry name" value="Aminoacid_DH-like_N_sf"/>
</dbReference>
<dbReference type="SUPFAM" id="SSF53223">
    <property type="entry name" value="Aminoacid dehydrogenase-like, N-terminal domain"/>
    <property type="match status" value="1"/>
</dbReference>
<dbReference type="Gene3D" id="3.40.50.10860">
    <property type="entry name" value="Leucine Dehydrogenase, chain A, domain 1"/>
    <property type="match status" value="1"/>
</dbReference>
<organism evidence="4">
    <name type="scientific">viral metagenome</name>
    <dbReference type="NCBI Taxonomy" id="1070528"/>
    <lineage>
        <taxon>unclassified sequences</taxon>
        <taxon>metagenomes</taxon>
        <taxon>organismal metagenomes</taxon>
    </lineage>
</organism>
<dbReference type="InterPro" id="IPR006096">
    <property type="entry name" value="Glu/Leu/Phe/Val/Trp_DH_C"/>
</dbReference>
<keyword evidence="2" id="KW-0560">Oxidoreductase</keyword>
<dbReference type="PIRSF" id="PIRSF000185">
    <property type="entry name" value="Glu_DH"/>
    <property type="match status" value="1"/>
</dbReference>
<dbReference type="InterPro" id="IPR036291">
    <property type="entry name" value="NAD(P)-bd_dom_sf"/>
</dbReference>
<dbReference type="Pfam" id="PF02812">
    <property type="entry name" value="ELFV_dehydrog_N"/>
    <property type="match status" value="1"/>
</dbReference>
<accession>A0A6C0J9S4</accession>
<evidence type="ECO:0000256" key="1">
    <source>
        <dbReference type="ARBA" id="ARBA00006382"/>
    </source>
</evidence>
<dbReference type="Gene3D" id="3.40.50.720">
    <property type="entry name" value="NAD(P)-binding Rossmann-like Domain"/>
    <property type="match status" value="1"/>
</dbReference>
<evidence type="ECO:0000256" key="2">
    <source>
        <dbReference type="ARBA" id="ARBA00023002"/>
    </source>
</evidence>
<dbReference type="InterPro" id="IPR014362">
    <property type="entry name" value="Glu_DH"/>
</dbReference>
<reference evidence="4" key="1">
    <citation type="journal article" date="2020" name="Nature">
        <title>Giant virus diversity and host interactions through global metagenomics.</title>
        <authorList>
            <person name="Schulz F."/>
            <person name="Roux S."/>
            <person name="Paez-Espino D."/>
            <person name="Jungbluth S."/>
            <person name="Walsh D.A."/>
            <person name="Denef V.J."/>
            <person name="McMahon K.D."/>
            <person name="Konstantinidis K.T."/>
            <person name="Eloe-Fadrosh E.A."/>
            <person name="Kyrpides N.C."/>
            <person name="Woyke T."/>
        </authorList>
    </citation>
    <scope>NUCLEOTIDE SEQUENCE</scope>
    <source>
        <strain evidence="4">GVMAG-M-3300025860-25</strain>
    </source>
</reference>
<dbReference type="CDD" id="cd01076">
    <property type="entry name" value="NAD_bind_1_Glu_DH"/>
    <property type="match status" value="1"/>
</dbReference>
<dbReference type="GO" id="GO:0006538">
    <property type="term" value="P:L-glutamate catabolic process"/>
    <property type="evidence" value="ECO:0007669"/>
    <property type="project" value="TreeGrafter"/>
</dbReference>
<evidence type="ECO:0000259" key="3">
    <source>
        <dbReference type="SMART" id="SM00839"/>
    </source>
</evidence>
<dbReference type="AlphaFoldDB" id="A0A6C0J9S4"/>